<dbReference type="AlphaFoldDB" id="A0A7J6EYA1"/>
<name>A0A7J6EYA1_CANSA</name>
<dbReference type="Pfam" id="PF13405">
    <property type="entry name" value="EF-hand_6"/>
    <property type="match status" value="1"/>
</dbReference>
<organism evidence="2 3">
    <name type="scientific">Cannabis sativa</name>
    <name type="common">Hemp</name>
    <name type="synonym">Marijuana</name>
    <dbReference type="NCBI Taxonomy" id="3483"/>
    <lineage>
        <taxon>Eukaryota</taxon>
        <taxon>Viridiplantae</taxon>
        <taxon>Streptophyta</taxon>
        <taxon>Embryophyta</taxon>
        <taxon>Tracheophyta</taxon>
        <taxon>Spermatophyta</taxon>
        <taxon>Magnoliopsida</taxon>
        <taxon>eudicotyledons</taxon>
        <taxon>Gunneridae</taxon>
        <taxon>Pentapetalae</taxon>
        <taxon>rosids</taxon>
        <taxon>fabids</taxon>
        <taxon>Rosales</taxon>
        <taxon>Cannabaceae</taxon>
        <taxon>Cannabis</taxon>
    </lineage>
</organism>
<evidence type="ECO:0000313" key="3">
    <source>
        <dbReference type="Proteomes" id="UP000583929"/>
    </source>
</evidence>
<dbReference type="SMART" id="SM00054">
    <property type="entry name" value="EFh"/>
    <property type="match status" value="1"/>
</dbReference>
<dbReference type="Proteomes" id="UP000583929">
    <property type="component" value="Unassembled WGS sequence"/>
</dbReference>
<comment type="caution">
    <text evidence="2">The sequence shown here is derived from an EMBL/GenBank/DDBJ whole genome shotgun (WGS) entry which is preliminary data.</text>
</comment>
<dbReference type="InterPro" id="IPR002048">
    <property type="entry name" value="EF_hand_dom"/>
</dbReference>
<reference evidence="2 3" key="1">
    <citation type="journal article" date="2020" name="bioRxiv">
        <title>Sequence and annotation of 42 cannabis genomes reveals extensive copy number variation in cannabinoid synthesis and pathogen resistance genes.</title>
        <authorList>
            <person name="Mckernan K.J."/>
            <person name="Helbert Y."/>
            <person name="Kane L.T."/>
            <person name="Ebling H."/>
            <person name="Zhang L."/>
            <person name="Liu B."/>
            <person name="Eaton Z."/>
            <person name="Mclaughlin S."/>
            <person name="Kingan S."/>
            <person name="Baybayan P."/>
            <person name="Concepcion G."/>
            <person name="Jordan M."/>
            <person name="Riva A."/>
            <person name="Barbazuk W."/>
            <person name="Harkins T."/>
        </authorList>
    </citation>
    <scope>NUCLEOTIDE SEQUENCE [LARGE SCALE GENOMIC DNA]</scope>
    <source>
        <strain evidence="3">cv. Jamaican Lion 4</strain>
        <tissue evidence="2">Leaf</tissue>
    </source>
</reference>
<evidence type="ECO:0000313" key="2">
    <source>
        <dbReference type="EMBL" id="KAF4363306.1"/>
    </source>
</evidence>
<sequence>MAATTTNEAIQSKSSSVYLQNPDELQKVFSQFHTNDDGKISVSELGDVLKKTVQEEGLV</sequence>
<protein>
    <recommendedName>
        <fullName evidence="1">EF-hand domain-containing protein</fullName>
    </recommendedName>
</protein>
<gene>
    <name evidence="2" type="ORF">G4B88_011703</name>
</gene>
<dbReference type="InterPro" id="IPR011992">
    <property type="entry name" value="EF-hand-dom_pair"/>
</dbReference>
<feature type="domain" description="EF-hand" evidence="1">
    <location>
        <begin position="20"/>
        <end position="55"/>
    </location>
</feature>
<dbReference type="GO" id="GO:0005509">
    <property type="term" value="F:calcium ion binding"/>
    <property type="evidence" value="ECO:0007669"/>
    <property type="project" value="InterPro"/>
</dbReference>
<dbReference type="EMBL" id="JAATIQ010000298">
    <property type="protein sequence ID" value="KAF4363306.1"/>
    <property type="molecule type" value="Genomic_DNA"/>
</dbReference>
<evidence type="ECO:0000259" key="1">
    <source>
        <dbReference type="PROSITE" id="PS50222"/>
    </source>
</evidence>
<keyword evidence="3" id="KW-1185">Reference proteome</keyword>
<proteinExistence type="predicted"/>
<dbReference type="PROSITE" id="PS50222">
    <property type="entry name" value="EF_HAND_2"/>
    <property type="match status" value="1"/>
</dbReference>
<accession>A0A7J6EYA1</accession>
<dbReference type="SUPFAM" id="SSF47473">
    <property type="entry name" value="EF-hand"/>
    <property type="match status" value="1"/>
</dbReference>
<dbReference type="Gene3D" id="1.10.238.10">
    <property type="entry name" value="EF-hand"/>
    <property type="match status" value="1"/>
</dbReference>